<evidence type="ECO:0000256" key="1">
    <source>
        <dbReference type="SAM" id="Coils"/>
    </source>
</evidence>
<dbReference type="AlphaFoldDB" id="A0A8T0VBY9"/>
<keyword evidence="3" id="KW-1185">Reference proteome</keyword>
<dbReference type="Proteomes" id="UP000823388">
    <property type="component" value="Chromosome 2N"/>
</dbReference>
<dbReference type="EMBL" id="CM029040">
    <property type="protein sequence ID" value="KAG2633892.1"/>
    <property type="molecule type" value="Genomic_DNA"/>
</dbReference>
<organism evidence="2 3">
    <name type="scientific">Panicum virgatum</name>
    <name type="common">Blackwell switchgrass</name>
    <dbReference type="NCBI Taxonomy" id="38727"/>
    <lineage>
        <taxon>Eukaryota</taxon>
        <taxon>Viridiplantae</taxon>
        <taxon>Streptophyta</taxon>
        <taxon>Embryophyta</taxon>
        <taxon>Tracheophyta</taxon>
        <taxon>Spermatophyta</taxon>
        <taxon>Magnoliopsida</taxon>
        <taxon>Liliopsida</taxon>
        <taxon>Poales</taxon>
        <taxon>Poaceae</taxon>
        <taxon>PACMAD clade</taxon>
        <taxon>Panicoideae</taxon>
        <taxon>Panicodae</taxon>
        <taxon>Paniceae</taxon>
        <taxon>Panicinae</taxon>
        <taxon>Panicum</taxon>
        <taxon>Panicum sect. Hiantes</taxon>
    </lineage>
</organism>
<evidence type="ECO:0000313" key="2">
    <source>
        <dbReference type="EMBL" id="KAG2633892.1"/>
    </source>
</evidence>
<protein>
    <submittedName>
        <fullName evidence="2">Uncharacterized protein</fullName>
    </submittedName>
</protein>
<reference evidence="2" key="1">
    <citation type="submission" date="2020-05" db="EMBL/GenBank/DDBJ databases">
        <title>WGS assembly of Panicum virgatum.</title>
        <authorList>
            <person name="Lovell J.T."/>
            <person name="Jenkins J."/>
            <person name="Shu S."/>
            <person name="Juenger T.E."/>
            <person name="Schmutz J."/>
        </authorList>
    </citation>
    <scope>NUCLEOTIDE SEQUENCE</scope>
    <source>
        <strain evidence="2">AP13</strain>
    </source>
</reference>
<evidence type="ECO:0000313" key="3">
    <source>
        <dbReference type="Proteomes" id="UP000823388"/>
    </source>
</evidence>
<keyword evidence="1" id="KW-0175">Coiled coil</keyword>
<gene>
    <name evidence="2" type="ORF">PVAP13_2NG257200</name>
</gene>
<proteinExistence type="predicted"/>
<feature type="coiled-coil region" evidence="1">
    <location>
        <begin position="69"/>
        <end position="96"/>
    </location>
</feature>
<sequence length="103" mass="11367">METMREEAVADGQPPLPSVEVVSKVLSQNNSNSMFLKNASISTPSSKSPLSAAEVALHQELDAEKQGSVKKNEATKEALERIARQYEELKKLQEESNLILRTL</sequence>
<name>A0A8T0VBY9_PANVG</name>
<accession>A0A8T0VBY9</accession>
<comment type="caution">
    <text evidence="2">The sequence shown here is derived from an EMBL/GenBank/DDBJ whole genome shotgun (WGS) entry which is preliminary data.</text>
</comment>